<feature type="transmembrane region" description="Helical" evidence="2">
    <location>
        <begin position="241"/>
        <end position="266"/>
    </location>
</feature>
<dbReference type="AlphaFoldDB" id="Q3JKS1"/>
<evidence type="ECO:0000256" key="2">
    <source>
        <dbReference type="SAM" id="Phobius"/>
    </source>
</evidence>
<feature type="compositionally biased region" description="Polar residues" evidence="1">
    <location>
        <begin position="1"/>
        <end position="11"/>
    </location>
</feature>
<evidence type="ECO:0000313" key="3">
    <source>
        <dbReference type="EMBL" id="ABA52812.1"/>
    </source>
</evidence>
<name>Q3JKS1_BURP1</name>
<reference evidence="3 4" key="1">
    <citation type="submission" date="2005-09" db="EMBL/GenBank/DDBJ databases">
        <authorList>
            <person name="Woods D.E."/>
            <person name="Nierman W.C."/>
        </authorList>
    </citation>
    <scope>NUCLEOTIDE SEQUENCE [LARGE SCALE GENOMIC DNA]</scope>
    <source>
        <strain evidence="3 4">1710b</strain>
    </source>
</reference>
<protein>
    <submittedName>
        <fullName evidence="3">Uncharacterized protein</fullName>
    </submittedName>
</protein>
<keyword evidence="2" id="KW-0472">Membrane</keyword>
<accession>Q3JKS1</accession>
<dbReference type="KEGG" id="bpm:BURPS1710b_A0674"/>
<dbReference type="EnsemblBacteria" id="ABA52812">
    <property type="protein sequence ID" value="ABA52812"/>
    <property type="gene ID" value="BURPS1710b_A0674"/>
</dbReference>
<feature type="region of interest" description="Disordered" evidence="1">
    <location>
        <begin position="1"/>
        <end position="59"/>
    </location>
</feature>
<sequence length="434" mass="47969">MQAGQDPQQLHRSLPILASYASLPRSSRSNRANRSRRDAPRRSRRIALPCGQNSSIPPHASFIVRIRRRVCEAPRRSRSRPPRAAAQRLDARDRARELAGRGRPLRVEHEQRQQQVMRARAIAARGGRVAHGAARAVHRVEQQLLHAAPADRRPRPRAQASGEQVRVVVQQRGRDARAGFGVDAPAELEQRVGPQMAQRMLALRAVRERARDVAQHTLRGLGGRPRARRAHARQRRYVRRLAVALVLIALLPAAALAAAMLVALVVRRHVRVRHRRLLARVERLCLAVDAPAPARARRGRLRARLQLGQHLIARGNRVRLIAARIREARVVLAIGRRGARAHRPAPPGIGLRRVKRLRDRARDAAHDGTAADISCCAKCRISAAAHGPAIATVTVTATSFTPYEMLCSCSDVIACRNEIARPEAAATSTTGSEM</sequence>
<dbReference type="HOGENOM" id="CLU_631178_0_0_4"/>
<organism evidence="3 4">
    <name type="scientific">Burkholderia pseudomallei (strain 1710b)</name>
    <dbReference type="NCBI Taxonomy" id="320372"/>
    <lineage>
        <taxon>Bacteria</taxon>
        <taxon>Pseudomonadati</taxon>
        <taxon>Pseudomonadota</taxon>
        <taxon>Betaproteobacteria</taxon>
        <taxon>Burkholderiales</taxon>
        <taxon>Burkholderiaceae</taxon>
        <taxon>Burkholderia</taxon>
        <taxon>pseudomallei group</taxon>
    </lineage>
</organism>
<dbReference type="Proteomes" id="UP000002700">
    <property type="component" value="Chromosome II"/>
</dbReference>
<evidence type="ECO:0000313" key="4">
    <source>
        <dbReference type="Proteomes" id="UP000002700"/>
    </source>
</evidence>
<keyword evidence="2" id="KW-0812">Transmembrane</keyword>
<gene>
    <name evidence="3" type="ordered locus">BURPS1710b_A0674</name>
</gene>
<proteinExistence type="predicted"/>
<keyword evidence="2" id="KW-1133">Transmembrane helix</keyword>
<dbReference type="EMBL" id="CP000125">
    <property type="protein sequence ID" value="ABA52812.1"/>
    <property type="molecule type" value="Genomic_DNA"/>
</dbReference>
<evidence type="ECO:0000256" key="1">
    <source>
        <dbReference type="SAM" id="MobiDB-lite"/>
    </source>
</evidence>